<sequence length="103" mass="11538">MLFGHSVACYLQKPLGHLPAGGTYALLYEKAYHSVEASYAQRVARFATQRLPRCRRLESRGDATLPSPKRAATPTERETRNANGKSFAYVPQHDNTGSFILWL</sequence>
<accession>A0A2A2TF18</accession>
<organism evidence="2 3">
    <name type="scientific">Brunnivagina elsteri CCALA 953</name>
    <dbReference type="NCBI Taxonomy" id="987040"/>
    <lineage>
        <taxon>Bacteria</taxon>
        <taxon>Bacillati</taxon>
        <taxon>Cyanobacteriota</taxon>
        <taxon>Cyanophyceae</taxon>
        <taxon>Nostocales</taxon>
        <taxon>Calotrichaceae</taxon>
        <taxon>Brunnivagina</taxon>
    </lineage>
</organism>
<reference evidence="2 3" key="1">
    <citation type="submission" date="2017-08" db="EMBL/GenBank/DDBJ databases">
        <title>Draft genome sequence of filamentous cyanobacterium Calothrix elsteri CCALA 953.</title>
        <authorList>
            <person name="Gagunashvili A.N."/>
            <person name="Elster J."/>
            <person name="Andresson O.S."/>
        </authorList>
    </citation>
    <scope>NUCLEOTIDE SEQUENCE [LARGE SCALE GENOMIC DNA]</scope>
    <source>
        <strain evidence="2 3">CCALA 953</strain>
    </source>
</reference>
<gene>
    <name evidence="2" type="ORF">CK510_19870</name>
</gene>
<dbReference type="AlphaFoldDB" id="A0A2A2TF18"/>
<feature type="non-terminal residue" evidence="2">
    <location>
        <position position="103"/>
    </location>
</feature>
<evidence type="ECO:0000256" key="1">
    <source>
        <dbReference type="SAM" id="MobiDB-lite"/>
    </source>
</evidence>
<protein>
    <submittedName>
        <fullName evidence="2">Uncharacterized protein</fullName>
    </submittedName>
</protein>
<evidence type="ECO:0000313" key="2">
    <source>
        <dbReference type="EMBL" id="PAX52332.1"/>
    </source>
</evidence>
<dbReference type="Proteomes" id="UP000218238">
    <property type="component" value="Unassembled WGS sequence"/>
</dbReference>
<name>A0A2A2TF18_9CYAN</name>
<keyword evidence="3" id="KW-1185">Reference proteome</keyword>
<dbReference type="EMBL" id="NTFS01000251">
    <property type="protein sequence ID" value="PAX52332.1"/>
    <property type="molecule type" value="Genomic_DNA"/>
</dbReference>
<evidence type="ECO:0000313" key="3">
    <source>
        <dbReference type="Proteomes" id="UP000218238"/>
    </source>
</evidence>
<proteinExistence type="predicted"/>
<feature type="region of interest" description="Disordered" evidence="1">
    <location>
        <begin position="57"/>
        <end position="87"/>
    </location>
</feature>
<comment type="caution">
    <text evidence="2">The sequence shown here is derived from an EMBL/GenBank/DDBJ whole genome shotgun (WGS) entry which is preliminary data.</text>
</comment>